<evidence type="ECO:0000256" key="1">
    <source>
        <dbReference type="SAM" id="SignalP"/>
    </source>
</evidence>
<dbReference type="GO" id="GO:0003676">
    <property type="term" value="F:nucleic acid binding"/>
    <property type="evidence" value="ECO:0007669"/>
    <property type="project" value="InterPro"/>
</dbReference>
<organism evidence="2 3">
    <name type="scientific">Araneus ventricosus</name>
    <name type="common">Orbweaver spider</name>
    <name type="synonym">Epeira ventricosa</name>
    <dbReference type="NCBI Taxonomy" id="182803"/>
    <lineage>
        <taxon>Eukaryota</taxon>
        <taxon>Metazoa</taxon>
        <taxon>Ecdysozoa</taxon>
        <taxon>Arthropoda</taxon>
        <taxon>Chelicerata</taxon>
        <taxon>Arachnida</taxon>
        <taxon>Araneae</taxon>
        <taxon>Araneomorphae</taxon>
        <taxon>Entelegynae</taxon>
        <taxon>Araneoidea</taxon>
        <taxon>Araneidae</taxon>
        <taxon>Araneus</taxon>
    </lineage>
</organism>
<feature type="chain" id="PRO_5021280997" evidence="1">
    <location>
        <begin position="22"/>
        <end position="160"/>
    </location>
</feature>
<proteinExistence type="predicted"/>
<evidence type="ECO:0000313" key="3">
    <source>
        <dbReference type="Proteomes" id="UP000499080"/>
    </source>
</evidence>
<dbReference type="PANTHER" id="PTHR47326:SF1">
    <property type="entry name" value="HTH PSQ-TYPE DOMAIN-CONTAINING PROTEIN"/>
    <property type="match status" value="1"/>
</dbReference>
<sequence>MIRNWRLYMLNALCCGINCTALEPAKSRNEADRHEQAREHSDQHQNRLTGWCASTLEVHEFLNNAIPNRWIGHARTNDKVMFPCPPPRSPDITPCDFFMWGFVKDKVFVPPLPHNLEDLQTRIGNALKLETPDMLKRVWEEMDCRLDVIRMTLSSHIEHL</sequence>
<dbReference type="Proteomes" id="UP000499080">
    <property type="component" value="Unassembled WGS sequence"/>
</dbReference>
<keyword evidence="3" id="KW-1185">Reference proteome</keyword>
<evidence type="ECO:0000313" key="2">
    <source>
        <dbReference type="EMBL" id="GBM21079.1"/>
    </source>
</evidence>
<dbReference type="EMBL" id="BGPR01000453">
    <property type="protein sequence ID" value="GBM21079.1"/>
    <property type="molecule type" value="Genomic_DNA"/>
</dbReference>
<dbReference type="OrthoDB" id="6435261at2759"/>
<feature type="signal peptide" evidence="1">
    <location>
        <begin position="1"/>
        <end position="21"/>
    </location>
</feature>
<keyword evidence="1" id="KW-0732">Signal</keyword>
<dbReference type="Gene3D" id="3.30.420.10">
    <property type="entry name" value="Ribonuclease H-like superfamily/Ribonuclease H"/>
    <property type="match status" value="1"/>
</dbReference>
<reference evidence="2 3" key="1">
    <citation type="journal article" date="2019" name="Sci. Rep.">
        <title>Orb-weaving spider Araneus ventricosus genome elucidates the spidroin gene catalogue.</title>
        <authorList>
            <person name="Kono N."/>
            <person name="Nakamura H."/>
            <person name="Ohtoshi R."/>
            <person name="Moran D.A.P."/>
            <person name="Shinohara A."/>
            <person name="Yoshida Y."/>
            <person name="Fujiwara M."/>
            <person name="Mori M."/>
            <person name="Tomita M."/>
            <person name="Arakawa K."/>
        </authorList>
    </citation>
    <scope>NUCLEOTIDE SEQUENCE [LARGE SCALE GENOMIC DNA]</scope>
</reference>
<name>A0A4Y2DYE6_ARAVE</name>
<accession>A0A4Y2DYE6</accession>
<dbReference type="InterPro" id="IPR036397">
    <property type="entry name" value="RNaseH_sf"/>
</dbReference>
<protein>
    <submittedName>
        <fullName evidence="2">Uncharacterized protein</fullName>
    </submittedName>
</protein>
<dbReference type="PANTHER" id="PTHR47326">
    <property type="entry name" value="TRANSPOSABLE ELEMENT TC3 TRANSPOSASE-LIKE PROTEIN"/>
    <property type="match status" value="1"/>
</dbReference>
<gene>
    <name evidence="2" type="ORF">AVEN_200767_1</name>
</gene>
<dbReference type="AlphaFoldDB" id="A0A4Y2DYE6"/>
<comment type="caution">
    <text evidence="2">The sequence shown here is derived from an EMBL/GenBank/DDBJ whole genome shotgun (WGS) entry which is preliminary data.</text>
</comment>